<dbReference type="Proteomes" id="UP000184050">
    <property type="component" value="Unassembled WGS sequence"/>
</dbReference>
<dbReference type="Gene3D" id="3.30.950.10">
    <property type="entry name" value="Methyltransferase, Cobalt-precorrin-4 Transmethylase, Domain 2"/>
    <property type="match status" value="1"/>
</dbReference>
<dbReference type="NCBIfam" id="TIGR01469">
    <property type="entry name" value="cobA_cysG_Cterm"/>
    <property type="match status" value="1"/>
</dbReference>
<dbReference type="InterPro" id="IPR035996">
    <property type="entry name" value="4pyrrol_Methylase_sf"/>
</dbReference>
<dbReference type="EMBL" id="FQZE01000003">
    <property type="protein sequence ID" value="SHI54073.1"/>
    <property type="molecule type" value="Genomic_DNA"/>
</dbReference>
<evidence type="ECO:0000259" key="8">
    <source>
        <dbReference type="Pfam" id="PF00590"/>
    </source>
</evidence>
<dbReference type="InterPro" id="IPR014776">
    <property type="entry name" value="4pyrrole_Mease_sub2"/>
</dbReference>
<dbReference type="Pfam" id="PF00590">
    <property type="entry name" value="TP_methylase"/>
    <property type="match status" value="1"/>
</dbReference>
<feature type="domain" description="Tetrapyrrole methylase" evidence="8">
    <location>
        <begin position="7"/>
        <end position="221"/>
    </location>
</feature>
<name>A0A1M6BZK1_9BACT</name>
<keyword evidence="6" id="KW-0627">Porphyrin biosynthesis</keyword>
<keyword evidence="3 9" id="KW-0489">Methyltransferase</keyword>
<evidence type="ECO:0000256" key="2">
    <source>
        <dbReference type="ARBA" id="ARBA00012162"/>
    </source>
</evidence>
<dbReference type="GO" id="GO:0019354">
    <property type="term" value="P:siroheme biosynthetic process"/>
    <property type="evidence" value="ECO:0007669"/>
    <property type="project" value="InterPro"/>
</dbReference>
<reference evidence="9 10" key="1">
    <citation type="submission" date="2016-11" db="EMBL/GenBank/DDBJ databases">
        <authorList>
            <person name="Jaros S."/>
            <person name="Januszkiewicz K."/>
            <person name="Wedrychowicz H."/>
        </authorList>
    </citation>
    <scope>NUCLEOTIDE SEQUENCE [LARGE SCALE GENOMIC DNA]</scope>
    <source>
        <strain evidence="9 10">DSM 27063</strain>
    </source>
</reference>
<dbReference type="InterPro" id="IPR050161">
    <property type="entry name" value="Siro_Cobalamin_biosynth"/>
</dbReference>
<evidence type="ECO:0000256" key="4">
    <source>
        <dbReference type="ARBA" id="ARBA00022679"/>
    </source>
</evidence>
<evidence type="ECO:0000313" key="10">
    <source>
        <dbReference type="Proteomes" id="UP000184050"/>
    </source>
</evidence>
<evidence type="ECO:0000256" key="7">
    <source>
        <dbReference type="ARBA" id="ARBA00025705"/>
    </source>
</evidence>
<dbReference type="InterPro" id="IPR003043">
    <property type="entry name" value="Uropor_MeTrfase_CS"/>
</dbReference>
<dbReference type="EC" id="2.1.1.107" evidence="2"/>
<protein>
    <recommendedName>
        <fullName evidence="2">uroporphyrinogen-III C-methyltransferase</fullName>
        <ecNumber evidence="2">2.1.1.107</ecNumber>
    </recommendedName>
</protein>
<dbReference type="FunFam" id="3.40.1010.10:FF:000001">
    <property type="entry name" value="Siroheme synthase"/>
    <property type="match status" value="1"/>
</dbReference>
<evidence type="ECO:0000256" key="6">
    <source>
        <dbReference type="ARBA" id="ARBA00023244"/>
    </source>
</evidence>
<dbReference type="STRING" id="1168035.SAMN05444280_10383"/>
<dbReference type="RefSeq" id="WP_073165224.1">
    <property type="nucleotide sequence ID" value="NZ_FQZE01000003.1"/>
</dbReference>
<keyword evidence="10" id="KW-1185">Reference proteome</keyword>
<dbReference type="NCBIfam" id="NF004790">
    <property type="entry name" value="PRK06136.1"/>
    <property type="match status" value="1"/>
</dbReference>
<evidence type="ECO:0000313" key="9">
    <source>
        <dbReference type="EMBL" id="SHI54073.1"/>
    </source>
</evidence>
<dbReference type="GO" id="GO:0032259">
    <property type="term" value="P:methylation"/>
    <property type="evidence" value="ECO:0007669"/>
    <property type="project" value="UniProtKB-KW"/>
</dbReference>
<dbReference type="PROSITE" id="PS00839">
    <property type="entry name" value="SUMT_1"/>
    <property type="match status" value="1"/>
</dbReference>
<dbReference type="OrthoDB" id="9815856at2"/>
<evidence type="ECO:0000256" key="1">
    <source>
        <dbReference type="ARBA" id="ARBA00005879"/>
    </source>
</evidence>
<proteinExistence type="inferred from homology"/>
<accession>A0A1M6BZK1</accession>
<dbReference type="SUPFAM" id="SSF53790">
    <property type="entry name" value="Tetrapyrrole methylase"/>
    <property type="match status" value="1"/>
</dbReference>
<keyword evidence="5" id="KW-0949">S-adenosyl-L-methionine</keyword>
<comment type="similarity">
    <text evidence="1">Belongs to the precorrin methyltransferase family.</text>
</comment>
<comment type="pathway">
    <text evidence="7">Porphyrin-containing compound metabolism; siroheme biosynthesis; precorrin-2 from uroporphyrinogen III: step 1/1.</text>
</comment>
<dbReference type="CDD" id="cd11642">
    <property type="entry name" value="SUMT"/>
    <property type="match status" value="1"/>
</dbReference>
<dbReference type="InterPro" id="IPR000878">
    <property type="entry name" value="4pyrrol_Mease"/>
</dbReference>
<dbReference type="InterPro" id="IPR006366">
    <property type="entry name" value="CobA/CysG_C"/>
</dbReference>
<evidence type="ECO:0000256" key="3">
    <source>
        <dbReference type="ARBA" id="ARBA00022603"/>
    </source>
</evidence>
<dbReference type="PANTHER" id="PTHR45790">
    <property type="entry name" value="SIROHEME SYNTHASE-RELATED"/>
    <property type="match status" value="1"/>
</dbReference>
<dbReference type="Gene3D" id="3.40.1010.10">
    <property type="entry name" value="Cobalt-precorrin-4 Transmethylase, Domain 1"/>
    <property type="match status" value="1"/>
</dbReference>
<keyword evidence="4 9" id="KW-0808">Transferase</keyword>
<dbReference type="InterPro" id="IPR014777">
    <property type="entry name" value="4pyrrole_Mease_sub1"/>
</dbReference>
<sequence>MGLPHLISIVGAGPGDPELLTVKALNRLQHADVILYDALIGDEMLKLAKPESVKVYVGKLNNDGQNQVTRQDGIHQLFLHWAAKNKKVVRLKTGDPMIFGRGAEEIRFCKTNNLNFEVIPGVTAAVAGSSLFSVPLTERGKNSMLLFYTCRKENDCFPQLEPLVSVLQTGSPVVLYMGLHHLSELAGRLSEGGISEKMPVQILCKISQPGQSSFSTNLENVDNFLAEKRPCTPSLVIVGEYAERI</sequence>
<dbReference type="PANTHER" id="PTHR45790:SF3">
    <property type="entry name" value="S-ADENOSYL-L-METHIONINE-DEPENDENT UROPORPHYRINOGEN III METHYLTRANSFERASE, CHLOROPLASTIC"/>
    <property type="match status" value="1"/>
</dbReference>
<organism evidence="9 10">
    <name type="scientific">Tangfeifania diversioriginum</name>
    <dbReference type="NCBI Taxonomy" id="1168035"/>
    <lineage>
        <taxon>Bacteria</taxon>
        <taxon>Pseudomonadati</taxon>
        <taxon>Bacteroidota</taxon>
        <taxon>Bacteroidia</taxon>
        <taxon>Marinilabiliales</taxon>
        <taxon>Prolixibacteraceae</taxon>
        <taxon>Tangfeifania</taxon>
    </lineage>
</organism>
<dbReference type="GO" id="GO:0004851">
    <property type="term" value="F:uroporphyrin-III C-methyltransferase activity"/>
    <property type="evidence" value="ECO:0007669"/>
    <property type="project" value="UniProtKB-EC"/>
</dbReference>
<dbReference type="AlphaFoldDB" id="A0A1M6BZK1"/>
<gene>
    <name evidence="9" type="ORF">SAMN05444280_10383</name>
</gene>
<evidence type="ECO:0000256" key="5">
    <source>
        <dbReference type="ARBA" id="ARBA00022691"/>
    </source>
</evidence>